<accession>A0A2P6NSZ1</accession>
<evidence type="ECO:0000313" key="3">
    <source>
        <dbReference type="Proteomes" id="UP000241769"/>
    </source>
</evidence>
<proteinExistence type="predicted"/>
<name>A0A2P6NSZ1_9EUKA</name>
<reference evidence="2 3" key="1">
    <citation type="journal article" date="2018" name="Genome Biol. Evol.">
        <title>Multiple Roots of Fruiting Body Formation in Amoebozoa.</title>
        <authorList>
            <person name="Hillmann F."/>
            <person name="Forbes G."/>
            <person name="Novohradska S."/>
            <person name="Ferling I."/>
            <person name="Riege K."/>
            <person name="Groth M."/>
            <person name="Westermann M."/>
            <person name="Marz M."/>
            <person name="Spaller T."/>
            <person name="Winckler T."/>
            <person name="Schaap P."/>
            <person name="Glockner G."/>
        </authorList>
    </citation>
    <scope>NUCLEOTIDE SEQUENCE [LARGE SCALE GENOMIC DNA]</scope>
    <source>
        <strain evidence="2 3">Jena</strain>
    </source>
</reference>
<protein>
    <submittedName>
        <fullName evidence="2">Uncharacterized protein</fullName>
    </submittedName>
</protein>
<dbReference type="AlphaFoldDB" id="A0A2P6NSZ1"/>
<evidence type="ECO:0000256" key="1">
    <source>
        <dbReference type="SAM" id="MobiDB-lite"/>
    </source>
</evidence>
<organism evidence="2 3">
    <name type="scientific">Planoprotostelium fungivorum</name>
    <dbReference type="NCBI Taxonomy" id="1890364"/>
    <lineage>
        <taxon>Eukaryota</taxon>
        <taxon>Amoebozoa</taxon>
        <taxon>Evosea</taxon>
        <taxon>Variosea</taxon>
        <taxon>Cavosteliida</taxon>
        <taxon>Cavosteliaceae</taxon>
        <taxon>Planoprotostelium</taxon>
    </lineage>
</organism>
<feature type="region of interest" description="Disordered" evidence="1">
    <location>
        <begin position="1"/>
        <end position="28"/>
    </location>
</feature>
<comment type="caution">
    <text evidence="2">The sequence shown here is derived from an EMBL/GenBank/DDBJ whole genome shotgun (WGS) entry which is preliminary data.</text>
</comment>
<gene>
    <name evidence="2" type="ORF">PROFUN_04802</name>
</gene>
<dbReference type="Proteomes" id="UP000241769">
    <property type="component" value="Unassembled WGS sequence"/>
</dbReference>
<dbReference type="InParanoid" id="A0A2P6NSZ1"/>
<sequence>MLSSSDPVDEAMLKSDWTSPASSPPKPRAVMIQEKSIVSLYRQRPLLTYSSFEDLLSQATYVGPQRVRRSAQLIDQIFDPDDARIKQAS</sequence>
<keyword evidence="3" id="KW-1185">Reference proteome</keyword>
<dbReference type="EMBL" id="MDYQ01000023">
    <property type="protein sequence ID" value="PRP87066.1"/>
    <property type="molecule type" value="Genomic_DNA"/>
</dbReference>
<evidence type="ECO:0000313" key="2">
    <source>
        <dbReference type="EMBL" id="PRP87066.1"/>
    </source>
</evidence>